<name>A0A7W9LZ13_9PSEU</name>
<evidence type="ECO:0000313" key="2">
    <source>
        <dbReference type="EMBL" id="MBB5801341.1"/>
    </source>
</evidence>
<feature type="transmembrane region" description="Helical" evidence="1">
    <location>
        <begin position="57"/>
        <end position="77"/>
    </location>
</feature>
<sequence length="125" mass="13344">MTVEESVGLRVTINDGGVEELLSLQRWLGEQDDFAGLTSLQRTEPSPGQMGSVLDTIIVAAGSGGAVTALIGTLSVWMRNRGAKITATVKKGDRSVTIDADRVRPAELAQLREMVAEFSRTLDEG</sequence>
<dbReference type="AlphaFoldDB" id="A0A7W9LZ13"/>
<dbReference type="Proteomes" id="UP000552097">
    <property type="component" value="Unassembled WGS sequence"/>
</dbReference>
<dbReference type="RefSeq" id="WP_184917041.1">
    <property type="nucleotide sequence ID" value="NZ_JACHMO010000001.1"/>
</dbReference>
<dbReference type="EMBL" id="JACHMO010000001">
    <property type="protein sequence ID" value="MBB5801341.1"/>
    <property type="molecule type" value="Genomic_DNA"/>
</dbReference>
<accession>A0A7W9LZ13</accession>
<evidence type="ECO:0000256" key="1">
    <source>
        <dbReference type="SAM" id="Phobius"/>
    </source>
</evidence>
<keyword evidence="1" id="KW-0472">Membrane</keyword>
<evidence type="ECO:0000313" key="3">
    <source>
        <dbReference type="Proteomes" id="UP000552097"/>
    </source>
</evidence>
<proteinExistence type="predicted"/>
<dbReference type="Pfam" id="PF19953">
    <property type="entry name" value="EACC1"/>
    <property type="match status" value="1"/>
</dbReference>
<gene>
    <name evidence="2" type="ORF">F4560_001109</name>
</gene>
<comment type="caution">
    <text evidence="2">The sequence shown here is derived from an EMBL/GenBank/DDBJ whole genome shotgun (WGS) entry which is preliminary data.</text>
</comment>
<organism evidence="2 3">
    <name type="scientific">Saccharothrix ecbatanensis</name>
    <dbReference type="NCBI Taxonomy" id="1105145"/>
    <lineage>
        <taxon>Bacteria</taxon>
        <taxon>Bacillati</taxon>
        <taxon>Actinomycetota</taxon>
        <taxon>Actinomycetes</taxon>
        <taxon>Pseudonocardiales</taxon>
        <taxon>Pseudonocardiaceae</taxon>
        <taxon>Saccharothrix</taxon>
    </lineage>
</organism>
<keyword evidence="1" id="KW-1133">Transmembrane helix</keyword>
<keyword evidence="3" id="KW-1185">Reference proteome</keyword>
<reference evidence="2 3" key="1">
    <citation type="submission" date="2020-08" db="EMBL/GenBank/DDBJ databases">
        <title>Sequencing the genomes of 1000 actinobacteria strains.</title>
        <authorList>
            <person name="Klenk H.-P."/>
        </authorList>
    </citation>
    <scope>NUCLEOTIDE SEQUENCE [LARGE SCALE GENOMIC DNA]</scope>
    <source>
        <strain evidence="2 3">DSM 45486</strain>
    </source>
</reference>
<protein>
    <submittedName>
        <fullName evidence="2">Uncharacterized protein</fullName>
    </submittedName>
</protein>
<dbReference type="InterPro" id="IPR045428">
    <property type="entry name" value="EACC1"/>
</dbReference>
<keyword evidence="1" id="KW-0812">Transmembrane</keyword>